<gene>
    <name evidence="3" type="ORF">FHS28_001814</name>
</gene>
<feature type="region of interest" description="Disordered" evidence="2">
    <location>
        <begin position="402"/>
        <end position="447"/>
    </location>
</feature>
<dbReference type="PROSITE" id="PS50005">
    <property type="entry name" value="TPR"/>
    <property type="match status" value="1"/>
</dbReference>
<dbReference type="Gene3D" id="1.25.40.10">
    <property type="entry name" value="Tetratricopeptide repeat domain"/>
    <property type="match status" value="2"/>
</dbReference>
<evidence type="ECO:0000256" key="2">
    <source>
        <dbReference type="SAM" id="MobiDB-lite"/>
    </source>
</evidence>
<name>A0ABR6GT38_9BURK</name>
<dbReference type="Proteomes" id="UP000574369">
    <property type="component" value="Unassembled WGS sequence"/>
</dbReference>
<dbReference type="InterPro" id="IPR019734">
    <property type="entry name" value="TPR_rpt"/>
</dbReference>
<evidence type="ECO:0000313" key="3">
    <source>
        <dbReference type="EMBL" id="MBB3194429.1"/>
    </source>
</evidence>
<dbReference type="SUPFAM" id="SSF48452">
    <property type="entry name" value="TPR-like"/>
    <property type="match status" value="1"/>
</dbReference>
<feature type="repeat" description="TPR" evidence="1">
    <location>
        <begin position="99"/>
        <end position="132"/>
    </location>
</feature>
<protein>
    <submittedName>
        <fullName evidence="3">Tetratricopeptide (TPR) repeat protein</fullName>
    </submittedName>
</protein>
<keyword evidence="1" id="KW-0802">TPR repeat</keyword>
<feature type="compositionally biased region" description="Low complexity" evidence="2">
    <location>
        <begin position="402"/>
        <end position="430"/>
    </location>
</feature>
<dbReference type="RefSeq" id="WP_088450530.1">
    <property type="nucleotide sequence ID" value="NZ_JACHXO010000002.1"/>
</dbReference>
<reference evidence="3 4" key="1">
    <citation type="submission" date="2020-08" db="EMBL/GenBank/DDBJ databases">
        <title>Genomic Encyclopedia of Type Strains, Phase III (KMG-III): the genomes of soil and plant-associated and newly described type strains.</title>
        <authorList>
            <person name="Whitman W."/>
        </authorList>
    </citation>
    <scope>NUCLEOTIDE SEQUENCE [LARGE SCALE GENOMIC DNA]</scope>
    <source>
        <strain evidence="3 4">CECT 7247</strain>
    </source>
</reference>
<dbReference type="EMBL" id="JACHXO010000002">
    <property type="protein sequence ID" value="MBB3194429.1"/>
    <property type="molecule type" value="Genomic_DNA"/>
</dbReference>
<feature type="compositionally biased region" description="Pro residues" evidence="2">
    <location>
        <begin position="431"/>
        <end position="447"/>
    </location>
</feature>
<dbReference type="InterPro" id="IPR011990">
    <property type="entry name" value="TPR-like_helical_dom_sf"/>
</dbReference>
<proteinExistence type="predicted"/>
<sequence>MPVPSPSLKVGASVASTGRDAARWERLLMRRPALALPVLQRVVNHGGEDPPDQALLGLFFILERCGRGPELQGALEAALASALDRAQHRADVAAREQAAELSEALGRLHYQRGDYLQACNAWSQTLELTRDDTRWACLARIGLAHLCFAVGDWARGGRVLDQAERHYPGLSGDAYLRAKIGLNRAAASRATVGPEAAIPLLDQAQRAARQAGHRDYEAETGWHRARGARDSGDPGQALLLARASLQLARRCDYRWLQAQCLLLLSELQDEESLVHAQEALALGEALQSRAVQAAAHARLSQLMADRGALGPSWHHQQQRQRLEAVLGQSALPARLEQLARFDQPLPSGSMPGDMTQLAQDASALSDALAALSARAQSGATPEAIRRDLQRLSAVAAALAQAAQSAQSAPSVASAASSQPATAATAATAAPPTQPSSPTAPPRRPAAR</sequence>
<feature type="region of interest" description="Disordered" evidence="2">
    <location>
        <begin position="212"/>
        <end position="231"/>
    </location>
</feature>
<accession>A0ABR6GT38</accession>
<evidence type="ECO:0000313" key="4">
    <source>
        <dbReference type="Proteomes" id="UP000574369"/>
    </source>
</evidence>
<organism evidence="3 4">
    <name type="scientific">Roseateles terrae</name>
    <dbReference type="NCBI Taxonomy" id="431060"/>
    <lineage>
        <taxon>Bacteria</taxon>
        <taxon>Pseudomonadati</taxon>
        <taxon>Pseudomonadota</taxon>
        <taxon>Betaproteobacteria</taxon>
        <taxon>Burkholderiales</taxon>
        <taxon>Sphaerotilaceae</taxon>
        <taxon>Roseateles</taxon>
    </lineage>
</organism>
<comment type="caution">
    <text evidence="3">The sequence shown here is derived from an EMBL/GenBank/DDBJ whole genome shotgun (WGS) entry which is preliminary data.</text>
</comment>
<keyword evidence="4" id="KW-1185">Reference proteome</keyword>
<evidence type="ECO:0000256" key="1">
    <source>
        <dbReference type="PROSITE-ProRule" id="PRU00339"/>
    </source>
</evidence>